<dbReference type="RefSeq" id="WP_213528232.1">
    <property type="nucleotide sequence ID" value="NZ_BOVJ01000048.1"/>
</dbReference>
<organism evidence="2 3">
    <name type="scientific">Paenibacillus cisolokensis</name>
    <dbReference type="NCBI Taxonomy" id="1658519"/>
    <lineage>
        <taxon>Bacteria</taxon>
        <taxon>Bacillati</taxon>
        <taxon>Bacillota</taxon>
        <taxon>Bacilli</taxon>
        <taxon>Bacillales</taxon>
        <taxon>Paenibacillaceae</taxon>
        <taxon>Paenibacillus</taxon>
    </lineage>
</organism>
<dbReference type="Pfam" id="PF08241">
    <property type="entry name" value="Methyltransf_11"/>
    <property type="match status" value="1"/>
</dbReference>
<comment type="caution">
    <text evidence="2">The sequence shown here is derived from an EMBL/GenBank/DDBJ whole genome shotgun (WGS) entry which is preliminary data.</text>
</comment>
<dbReference type="EMBL" id="BOVJ01000048">
    <property type="protein sequence ID" value="GIQ62896.1"/>
    <property type="molecule type" value="Genomic_DNA"/>
</dbReference>
<name>A0ABQ4N4M0_9BACL</name>
<evidence type="ECO:0000313" key="2">
    <source>
        <dbReference type="EMBL" id="GIQ62896.1"/>
    </source>
</evidence>
<proteinExistence type="predicted"/>
<sequence length="232" mass="25760">MDRQIRKEMLDDAELDEQELMRSLREVWQVNRYMGGNPALFAHIKRMVLLAARGGRQVNVLDVATGLADQPLMLIRWAERKGIGLTVTGVDINSRIVRLAAARTAGSGAIRIEQGDGRRLTYPDGSFDIAFSNLALHHFDGDDAAMLLRELERVSRIGWVAADLERHPAALGAARLLARFVWRSPVTRHDGPLSVQRAYTAAEAEALARRAGVDARLHRHFPFRLALVGGGR</sequence>
<keyword evidence="3" id="KW-1185">Reference proteome</keyword>
<dbReference type="InterPro" id="IPR029063">
    <property type="entry name" value="SAM-dependent_MTases_sf"/>
</dbReference>
<evidence type="ECO:0000259" key="1">
    <source>
        <dbReference type="Pfam" id="PF08241"/>
    </source>
</evidence>
<dbReference type="CDD" id="cd02440">
    <property type="entry name" value="AdoMet_MTases"/>
    <property type="match status" value="1"/>
</dbReference>
<dbReference type="Gene3D" id="3.40.50.150">
    <property type="entry name" value="Vaccinia Virus protein VP39"/>
    <property type="match status" value="1"/>
</dbReference>
<protein>
    <recommendedName>
        <fullName evidence="1">Methyltransferase type 11 domain-containing protein</fullName>
    </recommendedName>
</protein>
<feature type="domain" description="Methyltransferase type 11" evidence="1">
    <location>
        <begin position="76"/>
        <end position="156"/>
    </location>
</feature>
<dbReference type="InterPro" id="IPR013216">
    <property type="entry name" value="Methyltransf_11"/>
</dbReference>
<accession>A0ABQ4N4M0</accession>
<reference evidence="2 3" key="1">
    <citation type="submission" date="2021-04" db="EMBL/GenBank/DDBJ databases">
        <title>Draft genome sequence of Paenibacillus cisolokensis, LC2-13A.</title>
        <authorList>
            <person name="Uke A."/>
            <person name="Chhe C."/>
            <person name="Baramee S."/>
            <person name="Kosugi A."/>
        </authorList>
    </citation>
    <scope>NUCLEOTIDE SEQUENCE [LARGE SCALE GENOMIC DNA]</scope>
    <source>
        <strain evidence="2 3">LC2-13A</strain>
    </source>
</reference>
<evidence type="ECO:0000313" key="3">
    <source>
        <dbReference type="Proteomes" id="UP000680304"/>
    </source>
</evidence>
<dbReference type="SUPFAM" id="SSF53335">
    <property type="entry name" value="S-adenosyl-L-methionine-dependent methyltransferases"/>
    <property type="match status" value="1"/>
</dbReference>
<dbReference type="Proteomes" id="UP000680304">
    <property type="component" value="Unassembled WGS sequence"/>
</dbReference>
<gene>
    <name evidence="2" type="ORF">PACILC2_14640</name>
</gene>